<dbReference type="InterPro" id="IPR008146">
    <property type="entry name" value="Gln_synth_cat_dom"/>
</dbReference>
<dbReference type="Proteomes" id="UP000295066">
    <property type="component" value="Unassembled WGS sequence"/>
</dbReference>
<name>A0A4R8MGD8_9BACT</name>
<accession>A0A4R8MGD8</accession>
<evidence type="ECO:0000313" key="5">
    <source>
        <dbReference type="EMBL" id="TDY64990.1"/>
    </source>
</evidence>
<evidence type="ECO:0000256" key="1">
    <source>
        <dbReference type="ARBA" id="ARBA00009897"/>
    </source>
</evidence>
<dbReference type="OrthoDB" id="9807095at2"/>
<dbReference type="Gene3D" id="3.30.590.10">
    <property type="entry name" value="Glutamine synthetase/guanido kinase, catalytic domain"/>
    <property type="match status" value="1"/>
</dbReference>
<gene>
    <name evidence="5" type="ORF">C8D99_101136</name>
</gene>
<organism evidence="5 6">
    <name type="scientific">Aminivibrio pyruvatiphilus</name>
    <dbReference type="NCBI Taxonomy" id="1005740"/>
    <lineage>
        <taxon>Bacteria</taxon>
        <taxon>Thermotogati</taxon>
        <taxon>Synergistota</taxon>
        <taxon>Synergistia</taxon>
        <taxon>Synergistales</taxon>
        <taxon>Aminobacteriaceae</taxon>
        <taxon>Aminivibrio</taxon>
    </lineage>
</organism>
<dbReference type="Pfam" id="PF00120">
    <property type="entry name" value="Gln-synt_C"/>
    <property type="match status" value="1"/>
</dbReference>
<evidence type="ECO:0000256" key="3">
    <source>
        <dbReference type="RuleBase" id="RU000384"/>
    </source>
</evidence>
<dbReference type="InterPro" id="IPR014746">
    <property type="entry name" value="Gln_synth/guanido_kin_cat_dom"/>
</dbReference>
<keyword evidence="6" id="KW-1185">Reference proteome</keyword>
<sequence length="453" mass="50622">MNLSAFPDFTEKSFDADFLNLLMFDISGGMRSVTIPRGYVSEAVFRDGIGFDASNYGFAKVDKSDMVAIPDRTSAFLEERDEFRTVHVICDVVSTERNTFDQYPRSVAERTAAFLREKNLAERAMMLVELEYYVFESVEYSTGLDHAGYSIGSSEGLGEEYASVPRFGPHKGYHRLPPEDRYLDFRNRTVRIMEQAGIPVKYHHHEVGASQLEIELDFMDLVRAADSVCVAKWIIRTVAEEMGLAVTFMPKPLYKMPGSGMHVHQYLEKGGKSLFPGDGLHGLSREALAYTAGLLEHSLTGSLLAFTNPGTNSYRRLVPGYEAPISATFAKGSRSAAVRIPGYLKSDEVRIEYRTGDASANIHYMLSAMVLAGADGILRNADPVAAGFDSPEAKEDKVFPLNLFSVLEGLRMDNGYLAPAFPQKLLELWTKRKTEEAEYVYNAPTPQEYELYF</sequence>
<dbReference type="PROSITE" id="PS51987">
    <property type="entry name" value="GS_CATALYTIC"/>
    <property type="match status" value="1"/>
</dbReference>
<dbReference type="InterPro" id="IPR008147">
    <property type="entry name" value="Gln_synt_N"/>
</dbReference>
<reference evidence="5 6" key="1">
    <citation type="submission" date="2019-03" db="EMBL/GenBank/DDBJ databases">
        <title>Genomic Encyclopedia of Type Strains, Phase IV (KMG-IV): sequencing the most valuable type-strain genomes for metagenomic binning, comparative biology and taxonomic classification.</title>
        <authorList>
            <person name="Goeker M."/>
        </authorList>
    </citation>
    <scope>NUCLEOTIDE SEQUENCE [LARGE SCALE GENOMIC DNA]</scope>
    <source>
        <strain evidence="5 6">DSM 25964</strain>
    </source>
</reference>
<dbReference type="SMART" id="SM01230">
    <property type="entry name" value="Gln-synt_C"/>
    <property type="match status" value="1"/>
</dbReference>
<dbReference type="SUPFAM" id="SSF55931">
    <property type="entry name" value="Glutamine synthetase/guanido kinase"/>
    <property type="match status" value="1"/>
</dbReference>
<dbReference type="PANTHER" id="PTHR43407">
    <property type="entry name" value="GLUTAMINE SYNTHETASE"/>
    <property type="match status" value="1"/>
</dbReference>
<evidence type="ECO:0000313" key="6">
    <source>
        <dbReference type="Proteomes" id="UP000295066"/>
    </source>
</evidence>
<dbReference type="Pfam" id="PF03951">
    <property type="entry name" value="Gln-synt_N"/>
    <property type="match status" value="1"/>
</dbReference>
<dbReference type="GO" id="GO:0019740">
    <property type="term" value="P:nitrogen utilization"/>
    <property type="evidence" value="ECO:0007669"/>
    <property type="project" value="TreeGrafter"/>
</dbReference>
<comment type="similarity">
    <text evidence="1 2 3">Belongs to the glutamine synthetase family.</text>
</comment>
<dbReference type="GO" id="GO:0016020">
    <property type="term" value="C:membrane"/>
    <property type="evidence" value="ECO:0007669"/>
    <property type="project" value="TreeGrafter"/>
</dbReference>
<dbReference type="GO" id="GO:0006542">
    <property type="term" value="P:glutamine biosynthetic process"/>
    <property type="evidence" value="ECO:0007669"/>
    <property type="project" value="InterPro"/>
</dbReference>
<dbReference type="PANTHER" id="PTHR43407:SF1">
    <property type="entry name" value="LENGSIN"/>
    <property type="match status" value="1"/>
</dbReference>
<dbReference type="AlphaFoldDB" id="A0A4R8MGD8"/>
<dbReference type="RefSeq" id="WP_133955310.1">
    <property type="nucleotide sequence ID" value="NZ_SORI01000001.1"/>
</dbReference>
<comment type="caution">
    <text evidence="5">The sequence shown here is derived from an EMBL/GenBank/DDBJ whole genome shotgun (WGS) entry which is preliminary data.</text>
</comment>
<dbReference type="InterPro" id="IPR036651">
    <property type="entry name" value="Gln_synt_N_sf"/>
</dbReference>
<dbReference type="GO" id="GO:0004356">
    <property type="term" value="F:glutamine synthetase activity"/>
    <property type="evidence" value="ECO:0007669"/>
    <property type="project" value="InterPro"/>
</dbReference>
<dbReference type="EMBL" id="SORI01000001">
    <property type="protein sequence ID" value="TDY64990.1"/>
    <property type="molecule type" value="Genomic_DNA"/>
</dbReference>
<feature type="domain" description="GS catalytic" evidence="4">
    <location>
        <begin position="104"/>
        <end position="453"/>
    </location>
</feature>
<evidence type="ECO:0000259" key="4">
    <source>
        <dbReference type="PROSITE" id="PS51987"/>
    </source>
</evidence>
<dbReference type="Gene3D" id="3.10.20.70">
    <property type="entry name" value="Glutamine synthetase, N-terminal domain"/>
    <property type="match status" value="1"/>
</dbReference>
<dbReference type="GO" id="GO:0005737">
    <property type="term" value="C:cytoplasm"/>
    <property type="evidence" value="ECO:0007669"/>
    <property type="project" value="TreeGrafter"/>
</dbReference>
<evidence type="ECO:0000256" key="2">
    <source>
        <dbReference type="PROSITE-ProRule" id="PRU01331"/>
    </source>
</evidence>
<protein>
    <submittedName>
        <fullName evidence="5">Glutamine synthetase</fullName>
    </submittedName>
</protein>
<proteinExistence type="inferred from homology"/>
<dbReference type="SUPFAM" id="SSF54368">
    <property type="entry name" value="Glutamine synthetase, N-terminal domain"/>
    <property type="match status" value="1"/>
</dbReference>